<feature type="domain" description="SMP-30/Gluconolactonase/LRE-like region" evidence="2">
    <location>
        <begin position="133"/>
        <end position="287"/>
    </location>
</feature>
<dbReference type="InterPro" id="IPR011042">
    <property type="entry name" value="6-blade_b-propeller_TolB-like"/>
</dbReference>
<evidence type="ECO:0000313" key="3">
    <source>
        <dbReference type="EMBL" id="GIU66741.1"/>
    </source>
</evidence>
<reference evidence="3" key="2">
    <citation type="journal article" date="2023" name="ISME Commun">
        <title>Characterization of a bloom-associated alphaproteobacterial lineage, 'Candidatus Phycosocius': insights into freshwater algal-bacterial interactions.</title>
        <authorList>
            <person name="Tanabe Y."/>
            <person name="Yamaguchi H."/>
            <person name="Yoshida M."/>
            <person name="Kai A."/>
            <person name="Okazaki Y."/>
        </authorList>
    </citation>
    <scope>NUCLEOTIDE SEQUENCE</scope>
    <source>
        <strain evidence="3">BOTRYCO-1</strain>
    </source>
</reference>
<dbReference type="RefSeq" id="WP_284359374.1">
    <property type="nucleotide sequence ID" value="NZ_BPFZ01000004.1"/>
</dbReference>
<dbReference type="PANTHER" id="PTHR11799">
    <property type="entry name" value="PARAOXONASE"/>
    <property type="match status" value="1"/>
</dbReference>
<accession>A0ABQ4PUV1</accession>
<protein>
    <submittedName>
        <fullName evidence="3">Arylesterase</fullName>
    </submittedName>
</protein>
<proteinExistence type="predicted"/>
<evidence type="ECO:0000259" key="2">
    <source>
        <dbReference type="Pfam" id="PF08450"/>
    </source>
</evidence>
<evidence type="ECO:0000256" key="1">
    <source>
        <dbReference type="SAM" id="MobiDB-lite"/>
    </source>
</evidence>
<dbReference type="Gene3D" id="2.120.10.30">
    <property type="entry name" value="TolB, C-terminal domain"/>
    <property type="match status" value="1"/>
</dbReference>
<reference evidence="3" key="1">
    <citation type="submission" date="2021-05" db="EMBL/GenBank/DDBJ databases">
        <authorList>
            <person name="Tanabe Y."/>
        </authorList>
    </citation>
    <scope>NUCLEOTIDE SEQUENCE</scope>
    <source>
        <strain evidence="3">BOTRYCO-1</strain>
    </source>
</reference>
<dbReference type="Proteomes" id="UP001161064">
    <property type="component" value="Unassembled WGS sequence"/>
</dbReference>
<dbReference type="PANTHER" id="PTHR11799:SF12">
    <property type="entry name" value="PARAOXONASE-RELATED"/>
    <property type="match status" value="1"/>
</dbReference>
<dbReference type="EMBL" id="BPFZ01000004">
    <property type="protein sequence ID" value="GIU66741.1"/>
    <property type="molecule type" value="Genomic_DNA"/>
</dbReference>
<dbReference type="SUPFAM" id="SSF63829">
    <property type="entry name" value="Calcium-dependent phosphotriesterase"/>
    <property type="match status" value="1"/>
</dbReference>
<name>A0ABQ4PUV1_9PROT</name>
<comment type="caution">
    <text evidence="3">The sequence shown here is derived from an EMBL/GenBank/DDBJ whole genome shotgun (WGS) entry which is preliminary data.</text>
</comment>
<evidence type="ECO:0000313" key="4">
    <source>
        <dbReference type="Proteomes" id="UP001161064"/>
    </source>
</evidence>
<feature type="compositionally biased region" description="Basic and acidic residues" evidence="1">
    <location>
        <begin position="379"/>
        <end position="394"/>
    </location>
</feature>
<dbReference type="Pfam" id="PF08450">
    <property type="entry name" value="SGL"/>
    <property type="match status" value="1"/>
</dbReference>
<organism evidence="3 4">
    <name type="scientific">Candidatus Phycosocius spiralis</name>
    <dbReference type="NCBI Taxonomy" id="2815099"/>
    <lineage>
        <taxon>Bacteria</taxon>
        <taxon>Pseudomonadati</taxon>
        <taxon>Pseudomonadota</taxon>
        <taxon>Alphaproteobacteria</taxon>
        <taxon>Caulobacterales</taxon>
        <taxon>Caulobacterales incertae sedis</taxon>
        <taxon>Candidatus Phycosocius</taxon>
    </lineage>
</organism>
<sequence>MKRSQILVLTGVILVSTLSYTWFRTAARSGEFTTLVPVFEGSCRDVGGMPGSEDFAIDRAQNRLFVASDDRRSATGGKPVRGAIYGISLANIEQDIARVDLTNGQPKAFHPHGISLYKSATGQTTIMVVNHSRGAYDATGTTVEIYDQQSDGTLKLRRTVAIEGLTRINDIAATSENSFYATSETDFKQGSLSEALNLITGTDRTGAIWYFDGIKGTKLASGIGFANSVALSPDGKTLYASGTMSRAVYLYDRDPSSGAIKQRDAALIGSGIDNLDVEPDGTVWMAAHPKLLSFIRHARDAKQTAPSQVLILEPSPSGKGGKVDQVYLKDGSDGFSAASVGVREGELLIMGSVFEKGIRVCQLPKVWKQSESHPAQRLLDPERDELAKEAEKAAKTGASGAPK</sequence>
<feature type="region of interest" description="Disordered" evidence="1">
    <location>
        <begin position="370"/>
        <end position="403"/>
    </location>
</feature>
<dbReference type="InterPro" id="IPR051288">
    <property type="entry name" value="Serum_paraoxonase/arylesterase"/>
</dbReference>
<keyword evidence="4" id="KW-1185">Reference proteome</keyword>
<gene>
    <name evidence="3" type="ORF">PsB1_0895</name>
</gene>
<dbReference type="InterPro" id="IPR013658">
    <property type="entry name" value="SGL"/>
</dbReference>